<feature type="region of interest" description="Disordered" evidence="1">
    <location>
        <begin position="43"/>
        <end position="133"/>
    </location>
</feature>
<feature type="compositionally biased region" description="Low complexity" evidence="1">
    <location>
        <begin position="114"/>
        <end position="127"/>
    </location>
</feature>
<gene>
    <name evidence="2" type="ORF">OC846_002234</name>
</gene>
<dbReference type="Proteomes" id="UP001176517">
    <property type="component" value="Unassembled WGS sequence"/>
</dbReference>
<feature type="region of interest" description="Disordered" evidence="1">
    <location>
        <begin position="662"/>
        <end position="722"/>
    </location>
</feature>
<accession>A0AAN6GXF0</accession>
<feature type="compositionally biased region" description="Polar residues" evidence="1">
    <location>
        <begin position="64"/>
        <end position="75"/>
    </location>
</feature>
<protein>
    <submittedName>
        <fullName evidence="2">Uncharacterized protein</fullName>
    </submittedName>
</protein>
<proteinExistence type="predicted"/>
<evidence type="ECO:0000256" key="1">
    <source>
        <dbReference type="SAM" id="MobiDB-lite"/>
    </source>
</evidence>
<comment type="caution">
    <text evidence="2">The sequence shown here is derived from an EMBL/GenBank/DDBJ whole genome shotgun (WGS) entry which is preliminary data.</text>
</comment>
<dbReference type="AlphaFoldDB" id="A0AAN6GXF0"/>
<sequence>MVKTVAFIDVVHVIPERPEKSFLMEKAAAPTAAWTKNFLSRVRPSSANSNSADGSAPGRFPISTDPSSPNGTDSPSPFAPGKNFFSRVRPSSSAGANAASASVNGSAPGRFPVSSDSSSSNGTDSTGPLSPALSGAEELTRDLQARARKFQKAAASSIGISKLNPRWAAPFLSSSSSSNSNSANTAQPEYPVMLETSTSSPAMTPAPISPPITPEQALLVAGNNTTPRAQSFPFFSQTHSHTNSLPVLHHPATPPQVDAPQMGQQQHFHQHGKRKAGPVSQAQDRALVPHEVEEVVAATNGNLSKGPVKSCLRPPSSMFFAELSMFVSLNANTPLATPGGGPSLPLTVIGADVSDATTAQALVDSAEGPAVRGLMTDRPWHRTEGPPVLSRLAAMNLARTPSPETTYPNGMAIPAPELSPSSPPAPSQSPPSDYLSVAMPIPRRTSSPNRLIGFGIARGPTPVNGREPLRTISPSNFGDAWHTLAGGLGSPGSAPATSPDQLLLVGPGGLGKQAGLQVTQIPLKAECACKDCHDRIINGISSSYTPTWTQNARNQYLANRAQEKKMREQGMDAEVRLALRGMQEATAKWLDRRDVHELTDEELAVLNLADFGGAMSEETHSEDVCSSSGQSHYSSAASSAHKPPSSREGSIRRLALAPILPARSSSISPTPRMASLTASSTGNDDTDSDSLDRDTDADLCHAAYASGPPSPQNVWNWQSCST</sequence>
<feature type="compositionally biased region" description="Low complexity" evidence="1">
    <location>
        <begin position="626"/>
        <end position="643"/>
    </location>
</feature>
<name>A0AAN6GXF0_9BASI</name>
<dbReference type="EMBL" id="JAPDMZ010000041">
    <property type="protein sequence ID" value="KAK0554145.1"/>
    <property type="molecule type" value="Genomic_DNA"/>
</dbReference>
<organism evidence="2 3">
    <name type="scientific">Tilletia horrida</name>
    <dbReference type="NCBI Taxonomy" id="155126"/>
    <lineage>
        <taxon>Eukaryota</taxon>
        <taxon>Fungi</taxon>
        <taxon>Dikarya</taxon>
        <taxon>Basidiomycota</taxon>
        <taxon>Ustilaginomycotina</taxon>
        <taxon>Exobasidiomycetes</taxon>
        <taxon>Tilletiales</taxon>
        <taxon>Tilletiaceae</taxon>
        <taxon>Tilletia</taxon>
    </lineage>
</organism>
<evidence type="ECO:0000313" key="3">
    <source>
        <dbReference type="Proteomes" id="UP001176517"/>
    </source>
</evidence>
<feature type="compositionally biased region" description="Low complexity" evidence="1">
    <location>
        <begin position="44"/>
        <end position="58"/>
    </location>
</feature>
<reference evidence="2" key="1">
    <citation type="journal article" date="2023" name="PhytoFront">
        <title>Draft Genome Resources of Seven Strains of Tilletia horrida, Causal Agent of Kernel Smut of Rice.</title>
        <authorList>
            <person name="Khanal S."/>
            <person name="Antony Babu S."/>
            <person name="Zhou X.G."/>
        </authorList>
    </citation>
    <scope>NUCLEOTIDE SEQUENCE</scope>
    <source>
        <strain evidence="2">TX6</strain>
    </source>
</reference>
<evidence type="ECO:0000313" key="2">
    <source>
        <dbReference type="EMBL" id="KAK0554145.1"/>
    </source>
</evidence>
<feature type="compositionally biased region" description="Polar residues" evidence="1">
    <location>
        <begin position="712"/>
        <end position="722"/>
    </location>
</feature>
<feature type="region of interest" description="Disordered" evidence="1">
    <location>
        <begin position="619"/>
        <end position="649"/>
    </location>
</feature>
<keyword evidence="3" id="KW-1185">Reference proteome</keyword>
<feature type="region of interest" description="Disordered" evidence="1">
    <location>
        <begin position="400"/>
        <end position="432"/>
    </location>
</feature>
<feature type="compositionally biased region" description="Basic and acidic residues" evidence="1">
    <location>
        <begin position="690"/>
        <end position="699"/>
    </location>
</feature>
<feature type="region of interest" description="Disordered" evidence="1">
    <location>
        <begin position="229"/>
        <end position="274"/>
    </location>
</feature>
<feature type="compositionally biased region" description="Polar residues" evidence="1">
    <location>
        <begin position="229"/>
        <end position="245"/>
    </location>
</feature>
<feature type="compositionally biased region" description="Low complexity" evidence="1">
    <location>
        <begin position="91"/>
        <end position="107"/>
    </location>
</feature>